<dbReference type="AlphaFoldDB" id="A0A7W6C2Y5"/>
<feature type="compositionally biased region" description="Low complexity" evidence="1">
    <location>
        <begin position="199"/>
        <end position="208"/>
    </location>
</feature>
<comment type="caution">
    <text evidence="2">The sequence shown here is derived from an EMBL/GenBank/DDBJ whole genome shotgun (WGS) entry which is preliminary data.</text>
</comment>
<protein>
    <submittedName>
        <fullName evidence="2">Uncharacterized protein</fullName>
    </submittedName>
</protein>
<organism evidence="2 3">
    <name type="scientific">Novosphingobium fluoreni</name>
    <dbReference type="NCBI Taxonomy" id="1391222"/>
    <lineage>
        <taxon>Bacteria</taxon>
        <taxon>Pseudomonadati</taxon>
        <taxon>Pseudomonadota</taxon>
        <taxon>Alphaproteobacteria</taxon>
        <taxon>Sphingomonadales</taxon>
        <taxon>Sphingomonadaceae</taxon>
        <taxon>Novosphingobium</taxon>
    </lineage>
</organism>
<evidence type="ECO:0000313" key="2">
    <source>
        <dbReference type="EMBL" id="MBB3941557.1"/>
    </source>
</evidence>
<name>A0A7W6C2Y5_9SPHN</name>
<feature type="region of interest" description="Disordered" evidence="1">
    <location>
        <begin position="151"/>
        <end position="237"/>
    </location>
</feature>
<keyword evidence="3" id="KW-1185">Reference proteome</keyword>
<dbReference type="RefSeq" id="WP_183618614.1">
    <property type="nucleotide sequence ID" value="NZ_JACIDY010000010.1"/>
</dbReference>
<dbReference type="Proteomes" id="UP000561459">
    <property type="component" value="Unassembled WGS sequence"/>
</dbReference>
<accession>A0A7W6C2Y5</accession>
<sequence length="237" mass="24993">MAVTLTNCSPQAGGGEEQTHNSSHPALAACQRADVQEVVGKETRGKLYKAALPRLMMMQSWLGADPNRIVAAFDQAEVTFDHVSIDNPGALGEPPYQQIVCTGHIQIDMSNATAGQDILGIDGLRWVINFSGQPSDPATDAFTVDVDDVSIGRGMTHNGRSPVQPQPQEQADQNAPEAGGVDQADGNTAADDAARAADEAQAAVAQAEAEMKSPPQAPTQQRGTNNQPSEEDLYAPH</sequence>
<feature type="region of interest" description="Disordered" evidence="1">
    <location>
        <begin position="1"/>
        <end position="25"/>
    </location>
</feature>
<dbReference type="EMBL" id="JACIDY010000010">
    <property type="protein sequence ID" value="MBB3941557.1"/>
    <property type="molecule type" value="Genomic_DNA"/>
</dbReference>
<feature type="compositionally biased region" description="Polar residues" evidence="1">
    <location>
        <begin position="218"/>
        <end position="228"/>
    </location>
</feature>
<feature type="compositionally biased region" description="Polar residues" evidence="1">
    <location>
        <begin position="1"/>
        <end position="10"/>
    </location>
</feature>
<gene>
    <name evidence="2" type="ORF">GGR39_003237</name>
</gene>
<proteinExistence type="predicted"/>
<feature type="compositionally biased region" description="Low complexity" evidence="1">
    <location>
        <begin position="182"/>
        <end position="191"/>
    </location>
</feature>
<reference evidence="2 3" key="1">
    <citation type="submission" date="2020-08" db="EMBL/GenBank/DDBJ databases">
        <title>Genomic Encyclopedia of Type Strains, Phase IV (KMG-IV): sequencing the most valuable type-strain genomes for metagenomic binning, comparative biology and taxonomic classification.</title>
        <authorList>
            <person name="Goeker M."/>
        </authorList>
    </citation>
    <scope>NUCLEOTIDE SEQUENCE [LARGE SCALE GENOMIC DNA]</scope>
    <source>
        <strain evidence="2 3">DSM 27568</strain>
    </source>
</reference>
<feature type="compositionally biased region" description="Polar residues" evidence="1">
    <location>
        <begin position="158"/>
        <end position="173"/>
    </location>
</feature>
<evidence type="ECO:0000256" key="1">
    <source>
        <dbReference type="SAM" id="MobiDB-lite"/>
    </source>
</evidence>
<evidence type="ECO:0000313" key="3">
    <source>
        <dbReference type="Proteomes" id="UP000561459"/>
    </source>
</evidence>